<name>A0ABX5ILY0_9STAP</name>
<comment type="caution">
    <text evidence="6">The sequence shown here is derived from an EMBL/GenBank/DDBJ whole genome shotgun (WGS) entry which is preliminary data.</text>
</comment>
<evidence type="ECO:0000313" key="7">
    <source>
        <dbReference type="Proteomes" id="UP000240859"/>
    </source>
</evidence>
<accession>A0ABX5ILY0</accession>
<gene>
    <name evidence="6" type="ORF">BU057_08855</name>
</gene>
<evidence type="ECO:0000256" key="4">
    <source>
        <dbReference type="ARBA" id="ARBA00023239"/>
    </source>
</evidence>
<keyword evidence="7" id="KW-1185">Reference proteome</keyword>
<protein>
    <submittedName>
        <fullName evidence="6">2-dehydro-3-deoxyphosphogluconate aldolase</fullName>
    </submittedName>
</protein>
<dbReference type="RefSeq" id="WP_046836015.1">
    <property type="nucleotide sequence ID" value="NZ_CP118976.1"/>
</dbReference>
<comment type="similarity">
    <text evidence="2">Belongs to the KHG/KDPG aldolase family.</text>
</comment>
<organism evidence="6 7">
    <name type="scientific">Staphylococcus succinus</name>
    <dbReference type="NCBI Taxonomy" id="61015"/>
    <lineage>
        <taxon>Bacteria</taxon>
        <taxon>Bacillati</taxon>
        <taxon>Bacillota</taxon>
        <taxon>Bacilli</taxon>
        <taxon>Bacillales</taxon>
        <taxon>Staphylococcaceae</taxon>
        <taxon>Staphylococcus</taxon>
    </lineage>
</organism>
<keyword evidence="5" id="KW-0119">Carbohydrate metabolism</keyword>
<dbReference type="InterPro" id="IPR000887">
    <property type="entry name" value="Aldlse_KDPG_KHG"/>
</dbReference>
<evidence type="ECO:0000313" key="6">
    <source>
        <dbReference type="EMBL" id="PTI68439.1"/>
    </source>
</evidence>
<reference evidence="6 7" key="1">
    <citation type="journal article" date="2016" name="Front. Microbiol.">
        <title>Comprehensive Phylogenetic Analysis of Bovine Non-aureus Staphylococci Species Based on Whole-Genome Sequencing.</title>
        <authorList>
            <person name="Naushad S."/>
            <person name="Barkema H.W."/>
            <person name="Luby C."/>
            <person name="Condas L.A."/>
            <person name="Nobrega D.B."/>
            <person name="Carson D.A."/>
            <person name="De Buck J."/>
        </authorList>
    </citation>
    <scope>NUCLEOTIDE SEQUENCE [LARGE SCALE GENOMIC DNA]</scope>
    <source>
        <strain evidence="6 7">SNUC 1084</strain>
    </source>
</reference>
<evidence type="ECO:0000256" key="5">
    <source>
        <dbReference type="ARBA" id="ARBA00023277"/>
    </source>
</evidence>
<dbReference type="CDD" id="cd00452">
    <property type="entry name" value="KDPG_aldolase"/>
    <property type="match status" value="1"/>
</dbReference>
<comment type="pathway">
    <text evidence="1">Carbohydrate acid metabolism.</text>
</comment>
<dbReference type="NCBIfam" id="TIGR01182">
    <property type="entry name" value="eda"/>
    <property type="match status" value="1"/>
</dbReference>
<dbReference type="InterPro" id="IPR013785">
    <property type="entry name" value="Aldolase_TIM"/>
</dbReference>
<sequence length="208" mass="22712">MKSLHVLAEVKDNRFIAVIRTNNKQKFINIAHVLLDNGLKTIEVTLTTPNATEIIKELSHHYQDAIIGAGTVLDKASAQASIEAGARFIVSPGFDKASAQFANTYDIPYIPGCMTVTEMIHASRFGCNIIKLFPANQFNSKAIQDFKGPLPQLEFIPTGGIGINNSEEWLAAGSYAVGIGSEITKIYDEAGASELEKYIKKLMSHNEI</sequence>
<comment type="subunit">
    <text evidence="3">Homotrimer.</text>
</comment>
<dbReference type="Gene3D" id="3.20.20.70">
    <property type="entry name" value="Aldolase class I"/>
    <property type="match status" value="1"/>
</dbReference>
<dbReference type="GeneID" id="93721755"/>
<proteinExistence type="inferred from homology"/>
<keyword evidence="4" id="KW-0456">Lyase</keyword>
<dbReference type="Pfam" id="PF01081">
    <property type="entry name" value="Aldolase"/>
    <property type="match status" value="1"/>
</dbReference>
<dbReference type="Proteomes" id="UP000240859">
    <property type="component" value="Unassembled WGS sequence"/>
</dbReference>
<dbReference type="SUPFAM" id="SSF51569">
    <property type="entry name" value="Aldolase"/>
    <property type="match status" value="1"/>
</dbReference>
<dbReference type="PANTHER" id="PTHR30246">
    <property type="entry name" value="2-KETO-3-DEOXY-6-PHOSPHOGLUCONATE ALDOLASE"/>
    <property type="match status" value="1"/>
</dbReference>
<evidence type="ECO:0000256" key="1">
    <source>
        <dbReference type="ARBA" id="ARBA00004761"/>
    </source>
</evidence>
<dbReference type="EMBL" id="PZFR01000054">
    <property type="protein sequence ID" value="PTI68439.1"/>
    <property type="molecule type" value="Genomic_DNA"/>
</dbReference>
<evidence type="ECO:0000256" key="3">
    <source>
        <dbReference type="ARBA" id="ARBA00011233"/>
    </source>
</evidence>
<dbReference type="PANTHER" id="PTHR30246:SF1">
    <property type="entry name" value="2-DEHYDRO-3-DEOXY-6-PHOSPHOGALACTONATE ALDOLASE-RELATED"/>
    <property type="match status" value="1"/>
</dbReference>
<evidence type="ECO:0000256" key="2">
    <source>
        <dbReference type="ARBA" id="ARBA00006906"/>
    </source>
</evidence>